<keyword evidence="13" id="KW-1185">Reference proteome</keyword>
<evidence type="ECO:0000313" key="12">
    <source>
        <dbReference type="EMBL" id="TKV96514.1"/>
    </source>
</evidence>
<dbReference type="InterPro" id="IPR029962">
    <property type="entry name" value="TBL"/>
</dbReference>
<keyword evidence="4" id="KW-0812">Transmembrane</keyword>
<evidence type="ECO:0000256" key="6">
    <source>
        <dbReference type="ARBA" id="ARBA00022989"/>
    </source>
</evidence>
<evidence type="ECO:0000259" key="11">
    <source>
        <dbReference type="Pfam" id="PF14416"/>
    </source>
</evidence>
<feature type="region of interest" description="Disordered" evidence="9">
    <location>
        <begin position="180"/>
        <end position="216"/>
    </location>
</feature>
<protein>
    <submittedName>
        <fullName evidence="12">Uncharacterized protein</fullName>
    </submittedName>
</protein>
<dbReference type="Gramene" id="TKV96514">
    <property type="protein sequence ID" value="TKV96514"/>
    <property type="gene ID" value="SEVIR_9G433300v2"/>
</dbReference>
<evidence type="ECO:0000256" key="2">
    <source>
        <dbReference type="ARBA" id="ARBA00007727"/>
    </source>
</evidence>
<gene>
    <name evidence="12" type="ORF">SEVIR_9G433300v2</name>
</gene>
<evidence type="ECO:0000256" key="3">
    <source>
        <dbReference type="ARBA" id="ARBA00022679"/>
    </source>
</evidence>
<dbReference type="OMA" id="QRYMKWR"/>
<feature type="compositionally biased region" description="Basic and acidic residues" evidence="9">
    <location>
        <begin position="180"/>
        <end position="190"/>
    </location>
</feature>
<evidence type="ECO:0000256" key="8">
    <source>
        <dbReference type="ARBA" id="ARBA00023136"/>
    </source>
</evidence>
<dbReference type="PANTHER" id="PTHR32285">
    <property type="entry name" value="PROTEIN TRICHOME BIREFRINGENCE-LIKE 9-RELATED"/>
    <property type="match status" value="1"/>
</dbReference>
<name>A0A4U6T701_SETVI</name>
<feature type="domain" description="Trichome birefringence-like C-terminal" evidence="10">
    <location>
        <begin position="377"/>
        <end position="655"/>
    </location>
</feature>
<dbReference type="AlphaFoldDB" id="A0A4U6T701"/>
<evidence type="ECO:0000256" key="5">
    <source>
        <dbReference type="ARBA" id="ARBA00022968"/>
    </source>
</evidence>
<evidence type="ECO:0000313" key="13">
    <source>
        <dbReference type="Proteomes" id="UP000298652"/>
    </source>
</evidence>
<dbReference type="InterPro" id="IPR026057">
    <property type="entry name" value="TBL_C"/>
</dbReference>
<dbReference type="GO" id="GO:1990538">
    <property type="term" value="F:xylan O-acetyltransferase activity"/>
    <property type="evidence" value="ECO:0007669"/>
    <property type="project" value="UniProtKB-ARBA"/>
</dbReference>
<keyword evidence="6" id="KW-1133">Transmembrane helix</keyword>
<accession>A0A4U6T701</accession>
<evidence type="ECO:0000256" key="9">
    <source>
        <dbReference type="SAM" id="MobiDB-lite"/>
    </source>
</evidence>
<dbReference type="Pfam" id="PF14416">
    <property type="entry name" value="PMR5N"/>
    <property type="match status" value="1"/>
</dbReference>
<feature type="region of interest" description="Disordered" evidence="9">
    <location>
        <begin position="275"/>
        <end position="303"/>
    </location>
</feature>
<comment type="subcellular location">
    <subcellularLocation>
        <location evidence="1">Golgi apparatus membrane</location>
        <topology evidence="1">Single-pass type II membrane protein</topology>
    </subcellularLocation>
</comment>
<keyword evidence="3" id="KW-0808">Transferase</keyword>
<evidence type="ECO:0000256" key="1">
    <source>
        <dbReference type="ARBA" id="ARBA00004323"/>
    </source>
</evidence>
<sequence length="666" mass="72783">MERQRSSSTSSSNSSYSSSYHLVSPKSLLLLSFASSSLLFSFLFALFALRHGRPLPFASAHISANGSAVDIERAPALGGPVGGAGVVEVDEAVRGRRSKDWVAEGTRRAGAGDLSPAPVVGSGSAIEVKGEVTGGGNGGAPANGEVLGGQEIAEAGNYSSIGALGLAIDSKEEAVRVGVDGEKLEKDSSVSEKPNSAEGKNLSKKAETPLDVGNASASVEVTATAEKLEGAESVRAVNFSMEASGTVMVVRGESLQDGYVGNEYSSSVQAAYAYQRGEQRESSDHSAGKNNSVAAPANPVKQDPNLIEEAVASKMDSSQIDAVHCDVYDGGWVFDETYPLYTSDSCPFIDEGFSCGANGRMDDNYMKWRWQPKNCNIPRFDARRMLEMLRGKRLVFIGDSINRNQWESMMCLLRMAVSDPARIHETRGRKITKEKGDYNFKFLDYNCSVEFHVTHFLVHEGKARIGQKRTKTLRIDTIDRSSSRWKGADVLVFNTAHWWSHHKTKAGVNYYQEGDHVHPHLDAYTAYQRALTTWASWVDRYINPQQTRVFFRSTSPSHFSGGEWNSGGHCRESTVPLNDTHARPVPERNVILEQVTKQMKTPVTVLNITNLSGIRIDGHPSVYGRKAVGLTASSVQDCSHWCLPGVPDAWNELLFYHLVSSQEKRM</sequence>
<dbReference type="PANTHER" id="PTHR32285:SF19">
    <property type="entry name" value="PROTEIN TRICHOME BIREFRINGENCE-LIKE 6"/>
    <property type="match status" value="1"/>
</dbReference>
<evidence type="ECO:0000256" key="4">
    <source>
        <dbReference type="ARBA" id="ARBA00022692"/>
    </source>
</evidence>
<keyword evidence="5" id="KW-0735">Signal-anchor</keyword>
<keyword evidence="7" id="KW-0333">Golgi apparatus</keyword>
<reference evidence="12" key="1">
    <citation type="submission" date="2019-03" db="EMBL/GenBank/DDBJ databases">
        <title>WGS assembly of Setaria viridis.</title>
        <authorList>
            <person name="Huang P."/>
            <person name="Jenkins J."/>
            <person name="Grimwood J."/>
            <person name="Barry K."/>
            <person name="Healey A."/>
            <person name="Mamidi S."/>
            <person name="Sreedasyam A."/>
            <person name="Shu S."/>
            <person name="Feldman M."/>
            <person name="Wu J."/>
            <person name="Yu Y."/>
            <person name="Chen C."/>
            <person name="Johnson J."/>
            <person name="Rokhsar D."/>
            <person name="Baxter I."/>
            <person name="Schmutz J."/>
            <person name="Brutnell T."/>
            <person name="Kellogg E."/>
        </authorList>
    </citation>
    <scope>NUCLEOTIDE SEQUENCE [LARGE SCALE GENOMIC DNA]</scope>
</reference>
<proteinExistence type="inferred from homology"/>
<feature type="compositionally biased region" description="Basic and acidic residues" evidence="9">
    <location>
        <begin position="277"/>
        <end position="287"/>
    </location>
</feature>
<dbReference type="InterPro" id="IPR025846">
    <property type="entry name" value="TBL_N"/>
</dbReference>
<dbReference type="GO" id="GO:0000139">
    <property type="term" value="C:Golgi membrane"/>
    <property type="evidence" value="ECO:0007669"/>
    <property type="project" value="UniProtKB-SubCell"/>
</dbReference>
<dbReference type="EMBL" id="CM016560">
    <property type="protein sequence ID" value="TKV96514.1"/>
    <property type="molecule type" value="Genomic_DNA"/>
</dbReference>
<evidence type="ECO:0000256" key="7">
    <source>
        <dbReference type="ARBA" id="ARBA00023034"/>
    </source>
</evidence>
<dbReference type="Proteomes" id="UP000298652">
    <property type="component" value="Chromosome 9"/>
</dbReference>
<feature type="domain" description="Trichome birefringence-like N-terminal" evidence="11">
    <location>
        <begin position="324"/>
        <end position="376"/>
    </location>
</feature>
<comment type="similarity">
    <text evidence="2">Belongs to the PC-esterase family. TBL subfamily.</text>
</comment>
<keyword evidence="8" id="KW-0472">Membrane</keyword>
<dbReference type="Pfam" id="PF13839">
    <property type="entry name" value="PC-Esterase"/>
    <property type="match status" value="1"/>
</dbReference>
<evidence type="ECO:0000259" key="10">
    <source>
        <dbReference type="Pfam" id="PF13839"/>
    </source>
</evidence>
<organism evidence="12 13">
    <name type="scientific">Setaria viridis</name>
    <name type="common">Green bristlegrass</name>
    <name type="synonym">Setaria italica subsp. viridis</name>
    <dbReference type="NCBI Taxonomy" id="4556"/>
    <lineage>
        <taxon>Eukaryota</taxon>
        <taxon>Viridiplantae</taxon>
        <taxon>Streptophyta</taxon>
        <taxon>Embryophyta</taxon>
        <taxon>Tracheophyta</taxon>
        <taxon>Spermatophyta</taxon>
        <taxon>Magnoliopsida</taxon>
        <taxon>Liliopsida</taxon>
        <taxon>Poales</taxon>
        <taxon>Poaceae</taxon>
        <taxon>PACMAD clade</taxon>
        <taxon>Panicoideae</taxon>
        <taxon>Panicodae</taxon>
        <taxon>Paniceae</taxon>
        <taxon>Cenchrinae</taxon>
        <taxon>Setaria</taxon>
    </lineage>
</organism>